<dbReference type="eggNOG" id="COG1349">
    <property type="taxonomic scope" value="Bacteria"/>
</dbReference>
<dbReference type="PRINTS" id="PR00037">
    <property type="entry name" value="HTHLACR"/>
</dbReference>
<dbReference type="PANTHER" id="PTHR30363:SF44">
    <property type="entry name" value="AGA OPERON TRANSCRIPTIONAL REPRESSOR-RELATED"/>
    <property type="match status" value="1"/>
</dbReference>
<feature type="region of interest" description="Disordered" evidence="4">
    <location>
        <begin position="57"/>
        <end position="77"/>
    </location>
</feature>
<gene>
    <name evidence="6" type="ORF">ATO8_19139</name>
</gene>
<evidence type="ECO:0000313" key="6">
    <source>
        <dbReference type="EMBL" id="ETW11054.1"/>
    </source>
</evidence>
<keyword evidence="3" id="KW-0804">Transcription</keyword>
<evidence type="ECO:0000313" key="7">
    <source>
        <dbReference type="Proteomes" id="UP000019063"/>
    </source>
</evidence>
<dbReference type="SMART" id="SM01134">
    <property type="entry name" value="DeoRC"/>
    <property type="match status" value="1"/>
</dbReference>
<dbReference type="Proteomes" id="UP000019063">
    <property type="component" value="Unassembled WGS sequence"/>
</dbReference>
<evidence type="ECO:0000256" key="4">
    <source>
        <dbReference type="SAM" id="MobiDB-lite"/>
    </source>
</evidence>
<dbReference type="InterPro" id="IPR001034">
    <property type="entry name" value="DeoR_HTH"/>
</dbReference>
<dbReference type="Gene3D" id="1.10.10.10">
    <property type="entry name" value="Winged helix-like DNA-binding domain superfamily/Winged helix DNA-binding domain"/>
    <property type="match status" value="1"/>
</dbReference>
<organism evidence="6 7">
    <name type="scientific">Roseivivax marinus</name>
    <dbReference type="NCBI Taxonomy" id="1379903"/>
    <lineage>
        <taxon>Bacteria</taxon>
        <taxon>Pseudomonadati</taxon>
        <taxon>Pseudomonadota</taxon>
        <taxon>Alphaproteobacteria</taxon>
        <taxon>Rhodobacterales</taxon>
        <taxon>Roseobacteraceae</taxon>
        <taxon>Roseivivax</taxon>
    </lineage>
</organism>
<dbReference type="SUPFAM" id="SSF46785">
    <property type="entry name" value="Winged helix' DNA-binding domain"/>
    <property type="match status" value="1"/>
</dbReference>
<dbReference type="GO" id="GO:0003677">
    <property type="term" value="F:DNA binding"/>
    <property type="evidence" value="ECO:0007669"/>
    <property type="project" value="UniProtKB-KW"/>
</dbReference>
<dbReference type="PROSITE" id="PS00894">
    <property type="entry name" value="HTH_DEOR_1"/>
    <property type="match status" value="1"/>
</dbReference>
<keyword evidence="1" id="KW-0805">Transcription regulation</keyword>
<sequence length="269" mass="28523">MVEAGEPKRLRKAERRQQILLELRLKPHVRVSELAGLFGVTTETIRRDMEELSGEGLLQRAHGGASATAPGVHREMDQRRLERVAERERLGRFAANLVSDGATIMVDAGTTTMEFARALAFGETRVTAITNSLQVAMVLGQSPAASVRLVPGTYMRAEAATIGTEACEYLAGYNVDACFLGAAGLAEGGVTEAVDGFGAIKRAMMRQSAARHFLIDSSKFGRTYLTRVARCSEIGTLVTDAAPDGALAGALGGDTRVLVSPATDAAGSR</sequence>
<dbReference type="EMBL" id="AQQW01000017">
    <property type="protein sequence ID" value="ETW11054.1"/>
    <property type="molecule type" value="Genomic_DNA"/>
</dbReference>
<dbReference type="PANTHER" id="PTHR30363">
    <property type="entry name" value="HTH-TYPE TRANSCRIPTIONAL REGULATOR SRLR-RELATED"/>
    <property type="match status" value="1"/>
</dbReference>
<dbReference type="AlphaFoldDB" id="W4HEC0"/>
<dbReference type="InterPro" id="IPR014036">
    <property type="entry name" value="DeoR-like_C"/>
</dbReference>
<dbReference type="Pfam" id="PF00455">
    <property type="entry name" value="DeoRC"/>
    <property type="match status" value="1"/>
</dbReference>
<keyword evidence="2" id="KW-0238">DNA-binding</keyword>
<dbReference type="Pfam" id="PF08220">
    <property type="entry name" value="HTH_DeoR"/>
    <property type="match status" value="1"/>
</dbReference>
<name>W4HEC0_9RHOB</name>
<evidence type="ECO:0000256" key="3">
    <source>
        <dbReference type="ARBA" id="ARBA00023163"/>
    </source>
</evidence>
<evidence type="ECO:0000259" key="5">
    <source>
        <dbReference type="PROSITE" id="PS51000"/>
    </source>
</evidence>
<dbReference type="PATRIC" id="fig|1317118.6.peg.3924"/>
<dbReference type="PROSITE" id="PS51000">
    <property type="entry name" value="HTH_DEOR_2"/>
    <property type="match status" value="1"/>
</dbReference>
<dbReference type="RefSeq" id="WP_043846922.1">
    <property type="nucleotide sequence ID" value="NZ_AQQW01000017.1"/>
</dbReference>
<dbReference type="InterPro" id="IPR036388">
    <property type="entry name" value="WH-like_DNA-bd_sf"/>
</dbReference>
<dbReference type="GO" id="GO:0003700">
    <property type="term" value="F:DNA-binding transcription factor activity"/>
    <property type="evidence" value="ECO:0007669"/>
    <property type="project" value="InterPro"/>
</dbReference>
<dbReference type="InterPro" id="IPR037171">
    <property type="entry name" value="NagB/RpiA_transferase-like"/>
</dbReference>
<dbReference type="Gene3D" id="3.40.50.1360">
    <property type="match status" value="1"/>
</dbReference>
<protein>
    <submittedName>
        <fullName evidence="6">HTH-type DeoR family transcriptional regulator</fullName>
    </submittedName>
</protein>
<comment type="caution">
    <text evidence="6">The sequence shown here is derived from an EMBL/GenBank/DDBJ whole genome shotgun (WGS) entry which is preliminary data.</text>
</comment>
<dbReference type="InterPro" id="IPR036390">
    <property type="entry name" value="WH_DNA-bd_sf"/>
</dbReference>
<dbReference type="InterPro" id="IPR018356">
    <property type="entry name" value="Tscrpt_reg_HTH_DeoR_CS"/>
</dbReference>
<dbReference type="SUPFAM" id="SSF100950">
    <property type="entry name" value="NagB/RpiA/CoA transferase-like"/>
    <property type="match status" value="1"/>
</dbReference>
<evidence type="ECO:0000256" key="1">
    <source>
        <dbReference type="ARBA" id="ARBA00023015"/>
    </source>
</evidence>
<dbReference type="STRING" id="1379903.ATO8_19139"/>
<accession>W4HEC0</accession>
<keyword evidence="7" id="KW-1185">Reference proteome</keyword>
<dbReference type="SMART" id="SM00420">
    <property type="entry name" value="HTH_DEOR"/>
    <property type="match status" value="1"/>
</dbReference>
<proteinExistence type="predicted"/>
<reference evidence="6 7" key="1">
    <citation type="journal article" date="2014" name="Antonie Van Leeuwenhoek">
        <title>Roseivivax atlanticus sp. nov., isolated from surface seawater of the Atlantic Ocean.</title>
        <authorList>
            <person name="Li G."/>
            <person name="Lai Q."/>
            <person name="Liu X."/>
            <person name="Sun F."/>
            <person name="Shao Z."/>
        </authorList>
    </citation>
    <scope>NUCLEOTIDE SEQUENCE [LARGE SCALE GENOMIC DNA]</scope>
    <source>
        <strain evidence="6 7">22II-s10s</strain>
    </source>
</reference>
<evidence type="ECO:0000256" key="2">
    <source>
        <dbReference type="ARBA" id="ARBA00023125"/>
    </source>
</evidence>
<dbReference type="InterPro" id="IPR050313">
    <property type="entry name" value="Carb_Metab_HTH_regulators"/>
</dbReference>
<feature type="domain" description="HTH deoR-type" evidence="5">
    <location>
        <begin position="12"/>
        <end position="67"/>
    </location>
</feature>